<reference evidence="3" key="1">
    <citation type="journal article" date="2015" name="Nature">
        <title>Complex archaea that bridge the gap between prokaryotes and eukaryotes.</title>
        <authorList>
            <person name="Spang A."/>
            <person name="Saw J.H."/>
            <person name="Jorgensen S.L."/>
            <person name="Zaremba-Niedzwiedzka K."/>
            <person name="Martijn J."/>
            <person name="Lind A.E."/>
            <person name="van Eijk R."/>
            <person name="Schleper C."/>
            <person name="Guy L."/>
            <person name="Ettema T.J."/>
        </authorList>
    </citation>
    <scope>NUCLEOTIDE SEQUENCE</scope>
</reference>
<dbReference type="Pfam" id="PF00271">
    <property type="entry name" value="Helicase_C"/>
    <property type="match status" value="1"/>
</dbReference>
<feature type="non-terminal residue" evidence="3">
    <location>
        <position position="355"/>
    </location>
</feature>
<dbReference type="GO" id="GO:0016787">
    <property type="term" value="F:hydrolase activity"/>
    <property type="evidence" value="ECO:0007669"/>
    <property type="project" value="UniProtKB-KW"/>
</dbReference>
<dbReference type="CDD" id="cd18793">
    <property type="entry name" value="SF2_C_SNF"/>
    <property type="match status" value="1"/>
</dbReference>
<dbReference type="PANTHER" id="PTHR10799">
    <property type="entry name" value="SNF2/RAD54 HELICASE FAMILY"/>
    <property type="match status" value="1"/>
</dbReference>
<evidence type="ECO:0000256" key="1">
    <source>
        <dbReference type="ARBA" id="ARBA00022801"/>
    </source>
</evidence>
<evidence type="ECO:0000313" key="3">
    <source>
        <dbReference type="EMBL" id="KKK58030.1"/>
    </source>
</evidence>
<dbReference type="AlphaFoldDB" id="A0A0F8XAN5"/>
<keyword evidence="1" id="KW-0378">Hydrolase</keyword>
<dbReference type="SUPFAM" id="SSF52540">
    <property type="entry name" value="P-loop containing nucleoside triphosphate hydrolases"/>
    <property type="match status" value="1"/>
</dbReference>
<organism evidence="3">
    <name type="scientific">marine sediment metagenome</name>
    <dbReference type="NCBI Taxonomy" id="412755"/>
    <lineage>
        <taxon>unclassified sequences</taxon>
        <taxon>metagenomes</taxon>
        <taxon>ecological metagenomes</taxon>
    </lineage>
</organism>
<accession>A0A0F8XAN5</accession>
<sequence length="355" mass="41626">KSIDERREAQWSFATPDTQILIGTDAAGEGINLQFCRLLINWDIPWNPNRLEQRMGRIHRYGQKKDVLVFNMVASNTREGKVLERLLQKMDVIRESMGDDRVYDVIQDVLEDISMEDVMNSVFMGKQTKFDDFLSQEDEQLKAKFSKKITEQREKLAHSTVDYKDARILKEHSDEKRLQPIYIRLFFEKAFKHIGGEFTEIRQFIYRIDKLPKSMAQTLKQDYNIFADTIRQIQFCFDKQIFLEYLNIEDLGKVHYINPSNPLFDSLIKIVRNQYREEMLKGTVLISPVDSQDYFAFFVKSQITDNRTNKNIDSIADERLMLVQKSSEGDFHVTSAAKFIDLHPPAMFAKPIEPP</sequence>
<protein>
    <recommendedName>
        <fullName evidence="2">Helicase C-terminal domain-containing protein</fullName>
    </recommendedName>
</protein>
<dbReference type="PROSITE" id="PS51194">
    <property type="entry name" value="HELICASE_CTER"/>
    <property type="match status" value="1"/>
</dbReference>
<dbReference type="EMBL" id="LAZR01064181">
    <property type="protein sequence ID" value="KKK58030.1"/>
    <property type="molecule type" value="Genomic_DNA"/>
</dbReference>
<feature type="domain" description="Helicase C-terminal" evidence="2">
    <location>
        <begin position="1"/>
        <end position="110"/>
    </location>
</feature>
<dbReference type="InterPro" id="IPR049730">
    <property type="entry name" value="SNF2/RAD54-like_C"/>
</dbReference>
<name>A0A0F8XAN5_9ZZZZ</name>
<dbReference type="InterPro" id="IPR001650">
    <property type="entry name" value="Helicase_C-like"/>
</dbReference>
<proteinExistence type="predicted"/>
<dbReference type="Gene3D" id="3.40.50.300">
    <property type="entry name" value="P-loop containing nucleotide triphosphate hydrolases"/>
    <property type="match status" value="1"/>
</dbReference>
<comment type="caution">
    <text evidence="3">The sequence shown here is derived from an EMBL/GenBank/DDBJ whole genome shotgun (WGS) entry which is preliminary data.</text>
</comment>
<evidence type="ECO:0000259" key="2">
    <source>
        <dbReference type="PROSITE" id="PS51194"/>
    </source>
</evidence>
<gene>
    <name evidence="3" type="ORF">LCGC14_3048530</name>
</gene>
<feature type="non-terminal residue" evidence="3">
    <location>
        <position position="1"/>
    </location>
</feature>
<dbReference type="SMART" id="SM00490">
    <property type="entry name" value="HELICc"/>
    <property type="match status" value="1"/>
</dbReference>
<dbReference type="InterPro" id="IPR027417">
    <property type="entry name" value="P-loop_NTPase"/>
</dbReference>